<accession>A0A2W7VPA4</accession>
<comment type="caution">
    <text evidence="1">The sequence shown here is derived from an EMBL/GenBank/DDBJ whole genome shotgun (WGS) entry which is preliminary data.</text>
</comment>
<reference evidence="1 2" key="1">
    <citation type="submission" date="2018-06" db="EMBL/GenBank/DDBJ databases">
        <title>Flavobacterium sp IMCC34762, genome.</title>
        <authorList>
            <person name="Joung Y."/>
            <person name="Cho J."/>
            <person name="Song J."/>
        </authorList>
    </citation>
    <scope>NUCLEOTIDE SEQUENCE [LARGE SCALE GENOMIC DNA]</scope>
    <source>
        <strain evidence="1 2">IMCC34762</strain>
    </source>
</reference>
<gene>
    <name evidence="1" type="ORF">DOS84_08395</name>
</gene>
<keyword evidence="2" id="KW-1185">Reference proteome</keyword>
<protein>
    <recommendedName>
        <fullName evidence="3">TonB C-terminal domain-containing protein</fullName>
    </recommendedName>
</protein>
<dbReference type="Gene3D" id="3.30.1150.10">
    <property type="match status" value="1"/>
</dbReference>
<evidence type="ECO:0008006" key="3">
    <source>
        <dbReference type="Google" id="ProtNLM"/>
    </source>
</evidence>
<dbReference type="Proteomes" id="UP000249177">
    <property type="component" value="Unassembled WGS sequence"/>
</dbReference>
<proteinExistence type="predicted"/>
<evidence type="ECO:0000313" key="1">
    <source>
        <dbReference type="EMBL" id="PZX93952.1"/>
    </source>
</evidence>
<name>A0A2W7VPA4_9FLAO</name>
<organism evidence="1 2">
    <name type="scientific">Flavobacterium aquariorum</name>
    <dbReference type="NCBI Taxonomy" id="2217670"/>
    <lineage>
        <taxon>Bacteria</taxon>
        <taxon>Pseudomonadati</taxon>
        <taxon>Bacteroidota</taxon>
        <taxon>Flavobacteriia</taxon>
        <taxon>Flavobacteriales</taxon>
        <taxon>Flavobacteriaceae</taxon>
        <taxon>Flavobacterium</taxon>
    </lineage>
</organism>
<dbReference type="SUPFAM" id="SSF74653">
    <property type="entry name" value="TolA/TonB C-terminal domain"/>
    <property type="match status" value="1"/>
</dbReference>
<sequence>MIIMFFLFEFAFCQDNAIVSNDTLSTIEVVDKLPEFPGGIYNFYRLIAKDLPVPKIEGSHNRLCVNFVIDIDGRIIDIRILGDIREGSEKRLMKTMKKCPKWIPAERNGIKVKHELQIPVIAAN</sequence>
<dbReference type="EMBL" id="QKXH01000004">
    <property type="protein sequence ID" value="PZX93952.1"/>
    <property type="molecule type" value="Genomic_DNA"/>
</dbReference>
<evidence type="ECO:0000313" key="2">
    <source>
        <dbReference type="Proteomes" id="UP000249177"/>
    </source>
</evidence>
<dbReference type="AlphaFoldDB" id="A0A2W7VPA4"/>